<reference evidence="3" key="1">
    <citation type="submission" date="2023-07" db="EMBL/GenBank/DDBJ databases">
        <title>30 novel species of actinomycetes from the DSMZ collection.</title>
        <authorList>
            <person name="Nouioui I."/>
        </authorList>
    </citation>
    <scope>NUCLEOTIDE SEQUENCE [LARGE SCALE GENOMIC DNA]</scope>
    <source>
        <strain evidence="3">DSM 45834</strain>
    </source>
</reference>
<dbReference type="CDD" id="cd06587">
    <property type="entry name" value="VOC"/>
    <property type="match status" value="1"/>
</dbReference>
<dbReference type="Pfam" id="PF00903">
    <property type="entry name" value="Glyoxalase"/>
    <property type="match status" value="1"/>
</dbReference>
<keyword evidence="3" id="KW-1185">Reference proteome</keyword>
<accession>A0ABU2N7D3</accession>
<feature type="domain" description="VOC" evidence="1">
    <location>
        <begin position="13"/>
        <end position="132"/>
    </location>
</feature>
<gene>
    <name evidence="2" type="ORF">RM445_09975</name>
</gene>
<proteinExistence type="predicted"/>
<dbReference type="PROSITE" id="PS51819">
    <property type="entry name" value="VOC"/>
    <property type="match status" value="1"/>
</dbReference>
<dbReference type="InterPro" id="IPR004360">
    <property type="entry name" value="Glyas_Fos-R_dOase_dom"/>
</dbReference>
<dbReference type="EMBL" id="JAVREJ010000005">
    <property type="protein sequence ID" value="MDT0349847.1"/>
    <property type="molecule type" value="Genomic_DNA"/>
</dbReference>
<dbReference type="SUPFAM" id="SSF54593">
    <property type="entry name" value="Glyoxalase/Bleomycin resistance protein/Dihydroxybiphenyl dioxygenase"/>
    <property type="match status" value="1"/>
</dbReference>
<dbReference type="InterPro" id="IPR029068">
    <property type="entry name" value="Glyas_Bleomycin-R_OHBP_Dase"/>
</dbReference>
<dbReference type="Proteomes" id="UP001183202">
    <property type="component" value="Unassembled WGS sequence"/>
</dbReference>
<evidence type="ECO:0000259" key="1">
    <source>
        <dbReference type="PROSITE" id="PS51819"/>
    </source>
</evidence>
<name>A0ABU2N7D3_9PSEU</name>
<dbReference type="Gene3D" id="3.10.180.10">
    <property type="entry name" value="2,3-Dihydroxybiphenyl 1,2-Dioxygenase, domain 1"/>
    <property type="match status" value="1"/>
</dbReference>
<evidence type="ECO:0000313" key="2">
    <source>
        <dbReference type="EMBL" id="MDT0349847.1"/>
    </source>
</evidence>
<dbReference type="InterPro" id="IPR037523">
    <property type="entry name" value="VOC_core"/>
</dbReference>
<protein>
    <submittedName>
        <fullName evidence="2">VOC family protein</fullName>
    </submittedName>
</protein>
<evidence type="ECO:0000313" key="3">
    <source>
        <dbReference type="Proteomes" id="UP001183202"/>
    </source>
</evidence>
<organism evidence="2 3">
    <name type="scientific">Pseudonocardia charpentierae</name>
    <dbReference type="NCBI Taxonomy" id="3075545"/>
    <lineage>
        <taxon>Bacteria</taxon>
        <taxon>Bacillati</taxon>
        <taxon>Actinomycetota</taxon>
        <taxon>Actinomycetes</taxon>
        <taxon>Pseudonocardiales</taxon>
        <taxon>Pseudonocardiaceae</taxon>
        <taxon>Pseudonocardia</taxon>
    </lineage>
</organism>
<comment type="caution">
    <text evidence="2">The sequence shown here is derived from an EMBL/GenBank/DDBJ whole genome shotgun (WGS) entry which is preliminary data.</text>
</comment>
<dbReference type="RefSeq" id="WP_311555879.1">
    <property type="nucleotide sequence ID" value="NZ_JAVREJ010000005.1"/>
</dbReference>
<sequence>MTAAERAAPRLAGIFGVKFPVRDLAASRTWYEQVFGLNLFYEFPDDDGVVRGVAYTAPGLGETGVALRERPDIAGLSGFDPVIFAVDDREAVHAWAAHLDELGVANQIVEATIGWMVLFHDPDGLEIHLYSRDRGDIDNSGRPSFGRPAGG</sequence>